<dbReference type="GO" id="GO:0046872">
    <property type="term" value="F:metal ion binding"/>
    <property type="evidence" value="ECO:0007669"/>
    <property type="project" value="UniProtKB-KW"/>
</dbReference>
<dbReference type="GO" id="GO:0031179">
    <property type="term" value="P:peptide modification"/>
    <property type="evidence" value="ECO:0007669"/>
    <property type="project" value="InterPro"/>
</dbReference>
<name>A0A9N9ALF3_FUNMO</name>
<sequence length="489" mass="55245">MDKNSENKTYTAEDKKKALMYLEKFVREDDSAKYVIDPKNVLCRTKNDAVKVNCIKLNELDEKEIFAHMQNLGFYCALSQDPNKFGIEYTAILHTAFLKLIDKILEQVPPNSNFQNWDVYSGTAGLSLLFMKVHECDPGVMFGPKSALTIADEYIDNALSSHMKLHNTPSEAGLPGFIEHECGFLSTAVGLYSVAAHVKHHTGDQESSHRYLNLIQSHFSKSALSIKTPSELLHGRAGYLYAERLISGLIDPKKEPPTSQIVSSVIESIIEDGKRTAVNRNATGYTPLFWTWQGLPYVGAAHGFAGILTMLLQFPEQCQEHFGQIKNTTDFILFKSRQENGNWPHILFEPNNNLVQFCHGATGICFLACKAYEVFKEKEYLDLAEEIADYIYLHGKTRKGVGLCHGISGNAYPFLSVYKLTEDHKYLRYALEYANICAQWEEKVEQGEFSHSDKPWSVYEGIGGAIWLISDLIYWDQEIFKGFPGLTDV</sequence>
<dbReference type="GO" id="GO:0005975">
    <property type="term" value="P:carbohydrate metabolic process"/>
    <property type="evidence" value="ECO:0007669"/>
    <property type="project" value="InterPro"/>
</dbReference>
<feature type="binding site" evidence="2">
    <location>
        <position position="404"/>
    </location>
    <ligand>
        <name>Zn(2+)</name>
        <dbReference type="ChEBI" id="CHEBI:29105"/>
    </ligand>
</feature>
<dbReference type="InterPro" id="IPR012341">
    <property type="entry name" value="6hp_glycosidase-like_sf"/>
</dbReference>
<dbReference type="PANTHER" id="PTHR12736">
    <property type="entry name" value="LANC-LIKE PROTEIN"/>
    <property type="match status" value="1"/>
</dbReference>
<dbReference type="Pfam" id="PF05147">
    <property type="entry name" value="LANC_like"/>
    <property type="match status" value="1"/>
</dbReference>
<reference evidence="3" key="1">
    <citation type="submission" date="2021-06" db="EMBL/GenBank/DDBJ databases">
        <authorList>
            <person name="Kallberg Y."/>
            <person name="Tangrot J."/>
            <person name="Rosling A."/>
        </authorList>
    </citation>
    <scope>NUCLEOTIDE SEQUENCE</scope>
    <source>
        <strain evidence="3">87-6 pot B 2015</strain>
    </source>
</reference>
<feature type="binding site" evidence="2">
    <location>
        <position position="358"/>
    </location>
    <ligand>
        <name>Zn(2+)</name>
        <dbReference type="ChEBI" id="CHEBI:29105"/>
    </ligand>
</feature>
<evidence type="ECO:0000256" key="1">
    <source>
        <dbReference type="ARBA" id="ARBA00007179"/>
    </source>
</evidence>
<dbReference type="SMART" id="SM01260">
    <property type="entry name" value="LANC_like"/>
    <property type="match status" value="1"/>
</dbReference>
<proteinExistence type="inferred from homology"/>
<dbReference type="EMBL" id="CAJVPP010001112">
    <property type="protein sequence ID" value="CAG8534827.1"/>
    <property type="molecule type" value="Genomic_DNA"/>
</dbReference>
<dbReference type="PRINTS" id="PR01951">
    <property type="entry name" value="LANCEUKARYTE"/>
</dbReference>
<evidence type="ECO:0000256" key="2">
    <source>
        <dbReference type="PIRSR" id="PIRSR607822-1"/>
    </source>
</evidence>
<keyword evidence="2" id="KW-0479">Metal-binding</keyword>
<organism evidence="3 4">
    <name type="scientific">Funneliformis mosseae</name>
    <name type="common">Endomycorrhizal fungus</name>
    <name type="synonym">Glomus mosseae</name>
    <dbReference type="NCBI Taxonomy" id="27381"/>
    <lineage>
        <taxon>Eukaryota</taxon>
        <taxon>Fungi</taxon>
        <taxon>Fungi incertae sedis</taxon>
        <taxon>Mucoromycota</taxon>
        <taxon>Glomeromycotina</taxon>
        <taxon>Glomeromycetes</taxon>
        <taxon>Glomerales</taxon>
        <taxon>Glomeraceae</taxon>
        <taxon>Funneliformis</taxon>
    </lineage>
</organism>
<comment type="similarity">
    <text evidence="1">Belongs to the LanC-like protein family.</text>
</comment>
<evidence type="ECO:0000313" key="3">
    <source>
        <dbReference type="EMBL" id="CAG8534827.1"/>
    </source>
</evidence>
<gene>
    <name evidence="3" type="ORF">FMOSSE_LOCUS5688</name>
</gene>
<feature type="binding site" evidence="2">
    <location>
        <position position="405"/>
    </location>
    <ligand>
        <name>Zn(2+)</name>
        <dbReference type="ChEBI" id="CHEBI:29105"/>
    </ligand>
</feature>
<dbReference type="AlphaFoldDB" id="A0A9N9ALF3"/>
<dbReference type="Proteomes" id="UP000789375">
    <property type="component" value="Unassembled WGS sequence"/>
</dbReference>
<dbReference type="InterPro" id="IPR007822">
    <property type="entry name" value="LANC-like"/>
</dbReference>
<dbReference type="GO" id="GO:0005886">
    <property type="term" value="C:plasma membrane"/>
    <property type="evidence" value="ECO:0007669"/>
    <property type="project" value="TreeGrafter"/>
</dbReference>
<comment type="caution">
    <text evidence="3">The sequence shown here is derived from an EMBL/GenBank/DDBJ whole genome shotgun (WGS) entry which is preliminary data.</text>
</comment>
<dbReference type="Gene3D" id="1.50.10.10">
    <property type="match status" value="1"/>
</dbReference>
<keyword evidence="4" id="KW-1185">Reference proteome</keyword>
<dbReference type="InterPro" id="IPR020464">
    <property type="entry name" value="LanC-like_prot_euk"/>
</dbReference>
<evidence type="ECO:0000313" key="4">
    <source>
        <dbReference type="Proteomes" id="UP000789375"/>
    </source>
</evidence>
<accession>A0A9N9ALF3</accession>
<dbReference type="PRINTS" id="PR01950">
    <property type="entry name" value="LANCSUPER"/>
</dbReference>
<protein>
    <submittedName>
        <fullName evidence="3">6418_t:CDS:1</fullName>
    </submittedName>
</protein>
<dbReference type="CDD" id="cd04794">
    <property type="entry name" value="euk_LANCL"/>
    <property type="match status" value="1"/>
</dbReference>
<keyword evidence="2" id="KW-0862">Zinc</keyword>
<dbReference type="PANTHER" id="PTHR12736:SF7">
    <property type="entry name" value="LANC-LIKE PROTEIN 3"/>
    <property type="match status" value="1"/>
</dbReference>
<dbReference type="SUPFAM" id="SSF158745">
    <property type="entry name" value="LanC-like"/>
    <property type="match status" value="1"/>
</dbReference>